<organism evidence="3 4">
    <name type="scientific">Aedes aegypti</name>
    <name type="common">Yellowfever mosquito</name>
    <name type="synonym">Culex aegypti</name>
    <dbReference type="NCBI Taxonomy" id="7159"/>
    <lineage>
        <taxon>Eukaryota</taxon>
        <taxon>Metazoa</taxon>
        <taxon>Ecdysozoa</taxon>
        <taxon>Arthropoda</taxon>
        <taxon>Hexapoda</taxon>
        <taxon>Insecta</taxon>
        <taxon>Pterygota</taxon>
        <taxon>Neoptera</taxon>
        <taxon>Endopterygota</taxon>
        <taxon>Diptera</taxon>
        <taxon>Nematocera</taxon>
        <taxon>Culicoidea</taxon>
        <taxon>Culicidae</taxon>
        <taxon>Culicinae</taxon>
        <taxon>Aedini</taxon>
        <taxon>Aedes</taxon>
        <taxon>Stegomyia</taxon>
    </lineage>
</organism>
<feature type="compositionally biased region" description="Polar residues" evidence="1">
    <location>
        <begin position="890"/>
        <end position="923"/>
    </location>
</feature>
<feature type="compositionally biased region" description="Polar residues" evidence="1">
    <location>
        <begin position="1558"/>
        <end position="1575"/>
    </location>
</feature>
<feature type="region of interest" description="Disordered" evidence="1">
    <location>
        <begin position="1586"/>
        <end position="1605"/>
    </location>
</feature>
<feature type="compositionally biased region" description="Low complexity" evidence="1">
    <location>
        <begin position="151"/>
        <end position="166"/>
    </location>
</feature>
<feature type="compositionally biased region" description="Polar residues" evidence="1">
    <location>
        <begin position="488"/>
        <end position="497"/>
    </location>
</feature>
<feature type="domain" description="Nuclear receptor coactivator 6 TRADD-N" evidence="2">
    <location>
        <begin position="23"/>
        <end position="145"/>
    </location>
</feature>
<dbReference type="PANTHER" id="PTHR15690:SF0">
    <property type="entry name" value="NUCLEAR RECEPTOR COACTIVATOR 6"/>
    <property type="match status" value="1"/>
</dbReference>
<feature type="compositionally biased region" description="Polar residues" evidence="1">
    <location>
        <begin position="1758"/>
        <end position="1767"/>
    </location>
</feature>
<feature type="compositionally biased region" description="Polar residues" evidence="1">
    <location>
        <begin position="778"/>
        <end position="790"/>
    </location>
</feature>
<feature type="compositionally biased region" description="Low complexity" evidence="1">
    <location>
        <begin position="1950"/>
        <end position="1960"/>
    </location>
</feature>
<feature type="compositionally biased region" description="Low complexity" evidence="1">
    <location>
        <begin position="1176"/>
        <end position="1187"/>
    </location>
</feature>
<dbReference type="eggNOG" id="ENOG502RDFM">
    <property type="taxonomic scope" value="Eukaryota"/>
</dbReference>
<dbReference type="PANTHER" id="PTHR15690">
    <property type="entry name" value="NUCLEAR RECEPTOR COACTIVATOR 6"/>
    <property type="match status" value="1"/>
</dbReference>
<dbReference type="HOGENOM" id="CLU_231277_0_0_1"/>
<gene>
    <name evidence="3" type="ORF">AaeL_AAEL009265</name>
</gene>
<feature type="region of interest" description="Disordered" evidence="1">
    <location>
        <begin position="1672"/>
        <end position="1711"/>
    </location>
</feature>
<feature type="compositionally biased region" description="Polar residues" evidence="1">
    <location>
        <begin position="1423"/>
        <end position="1433"/>
    </location>
</feature>
<dbReference type="OMA" id="RDYPFES"/>
<feature type="compositionally biased region" description="Low complexity" evidence="1">
    <location>
        <begin position="514"/>
        <end position="523"/>
    </location>
</feature>
<feature type="compositionally biased region" description="Low complexity" evidence="1">
    <location>
        <begin position="936"/>
        <end position="955"/>
    </location>
</feature>
<evidence type="ECO:0000259" key="2">
    <source>
        <dbReference type="Pfam" id="PF13820"/>
    </source>
</evidence>
<dbReference type="PaxDb" id="7159-AAEL009265-PA"/>
<reference evidence="3" key="1">
    <citation type="submission" date="2005-10" db="EMBL/GenBank/DDBJ databases">
        <authorList>
            <person name="Loftus B.J."/>
            <person name="Nene V.M."/>
            <person name="Hannick L.I."/>
            <person name="Bidwell S."/>
            <person name="Haas B."/>
            <person name="Amedeo P."/>
            <person name="Orvis J."/>
            <person name="Wortman J.R."/>
            <person name="White O.R."/>
            <person name="Salzberg S."/>
            <person name="Shumway M."/>
            <person name="Koo H."/>
            <person name="Zhao Y."/>
            <person name="Holmes M."/>
            <person name="Miller J."/>
            <person name="Schatz M."/>
            <person name="Pop M."/>
            <person name="Pai G."/>
            <person name="Utterback T."/>
            <person name="Rogers Y.-H."/>
            <person name="Kravitz S."/>
            <person name="Fraser C.M."/>
        </authorList>
    </citation>
    <scope>NUCLEOTIDE SEQUENCE</scope>
    <source>
        <strain evidence="3">Liverpool</strain>
    </source>
</reference>
<feature type="region of interest" description="Disordered" evidence="1">
    <location>
        <begin position="1234"/>
        <end position="1472"/>
    </location>
</feature>
<name>Q16WC7_AEDAE</name>
<feature type="compositionally biased region" description="Low complexity" evidence="1">
    <location>
        <begin position="1328"/>
        <end position="1344"/>
    </location>
</feature>
<feature type="compositionally biased region" description="Polar residues" evidence="1">
    <location>
        <begin position="582"/>
        <end position="591"/>
    </location>
</feature>
<feature type="compositionally biased region" description="Polar residues" evidence="1">
    <location>
        <begin position="1252"/>
        <end position="1263"/>
    </location>
</feature>
<feature type="compositionally biased region" description="Low complexity" evidence="1">
    <location>
        <begin position="1264"/>
        <end position="1299"/>
    </location>
</feature>
<feature type="compositionally biased region" description="Polar residues" evidence="1">
    <location>
        <begin position="1855"/>
        <end position="1870"/>
    </location>
</feature>
<feature type="compositionally biased region" description="Low complexity" evidence="1">
    <location>
        <begin position="1678"/>
        <end position="1698"/>
    </location>
</feature>
<feature type="compositionally biased region" description="Low complexity" evidence="1">
    <location>
        <begin position="2073"/>
        <end position="2104"/>
    </location>
</feature>
<dbReference type="InterPro" id="IPR001579">
    <property type="entry name" value="Glyco_hydro_18_chit_AS"/>
</dbReference>
<protein>
    <submittedName>
        <fullName evidence="3">AAEL009265-PA</fullName>
    </submittedName>
</protein>
<dbReference type="GO" id="GO:0004553">
    <property type="term" value="F:hydrolase activity, hydrolyzing O-glycosyl compounds"/>
    <property type="evidence" value="ECO:0007669"/>
    <property type="project" value="InterPro"/>
</dbReference>
<dbReference type="GO" id="GO:0005975">
    <property type="term" value="P:carbohydrate metabolic process"/>
    <property type="evidence" value="ECO:0007669"/>
    <property type="project" value="InterPro"/>
</dbReference>
<reference evidence="3" key="2">
    <citation type="journal article" date="2007" name="Science">
        <title>Genome sequence of Aedes aegypti, a major arbovirus vector.</title>
        <authorList>
            <person name="Nene V."/>
            <person name="Wortman J.R."/>
            <person name="Lawson D."/>
            <person name="Haas B."/>
            <person name="Kodira C."/>
            <person name="Tu Z.J."/>
            <person name="Loftus B."/>
            <person name="Xi Z."/>
            <person name="Megy K."/>
            <person name="Grabherr M."/>
            <person name="Ren Q."/>
            <person name="Zdobnov E.M."/>
            <person name="Lobo N.F."/>
            <person name="Campbell K.S."/>
            <person name="Brown S.E."/>
            <person name="Bonaldo M.F."/>
            <person name="Zhu J."/>
            <person name="Sinkins S.P."/>
            <person name="Hogenkamp D.G."/>
            <person name="Amedeo P."/>
            <person name="Arensburger P."/>
            <person name="Atkinson P.W."/>
            <person name="Bidwell S."/>
            <person name="Biedler J."/>
            <person name="Birney E."/>
            <person name="Bruggner R.V."/>
            <person name="Costas J."/>
            <person name="Coy M.R."/>
            <person name="Crabtree J."/>
            <person name="Crawford M."/>
            <person name="Debruyn B."/>
            <person name="Decaprio D."/>
            <person name="Eiglmeier K."/>
            <person name="Eisenstadt E."/>
            <person name="El-Dorry H."/>
            <person name="Gelbart W.M."/>
            <person name="Gomes S.L."/>
            <person name="Hammond M."/>
            <person name="Hannick L.I."/>
            <person name="Hogan J.R."/>
            <person name="Holmes M.H."/>
            <person name="Jaffe D."/>
            <person name="Johnston J.S."/>
            <person name="Kennedy R.C."/>
            <person name="Koo H."/>
            <person name="Kravitz S."/>
            <person name="Kriventseva E.V."/>
            <person name="Kulp D."/>
            <person name="Labutti K."/>
            <person name="Lee E."/>
            <person name="Li S."/>
            <person name="Lovin D.D."/>
            <person name="Mao C."/>
            <person name="Mauceli E."/>
            <person name="Menck C.F."/>
            <person name="Miller J.R."/>
            <person name="Montgomery P."/>
            <person name="Mori A."/>
            <person name="Nascimento A.L."/>
            <person name="Naveira H.F."/>
            <person name="Nusbaum C."/>
            <person name="O'leary S."/>
            <person name="Orvis J."/>
            <person name="Pertea M."/>
            <person name="Quesneville H."/>
            <person name="Reidenbach K.R."/>
            <person name="Rogers Y.H."/>
            <person name="Roth C.W."/>
            <person name="Schneider J.R."/>
            <person name="Schatz M."/>
            <person name="Shumway M."/>
            <person name="Stanke M."/>
            <person name="Stinson E.O."/>
            <person name="Tubio J.M."/>
            <person name="Vanzee J.P."/>
            <person name="Verjovski-Almeida S."/>
            <person name="Werner D."/>
            <person name="White O."/>
            <person name="Wyder S."/>
            <person name="Zeng Q."/>
            <person name="Zhao Q."/>
            <person name="Zhao Y."/>
            <person name="Hill C.A."/>
            <person name="Raikhel A.S."/>
            <person name="Soares M.B."/>
            <person name="Knudson D.L."/>
            <person name="Lee N.H."/>
            <person name="Galagan J."/>
            <person name="Salzberg S.L."/>
            <person name="Paulsen I.T."/>
            <person name="Dimopoulos G."/>
            <person name="Collins F.H."/>
            <person name="Birren B."/>
            <person name="Fraser-Liggett C.M."/>
            <person name="Severson D.W."/>
        </authorList>
    </citation>
    <scope>NUCLEOTIDE SEQUENCE [LARGE SCALE GENOMIC DNA]</scope>
    <source>
        <strain evidence="3">Liverpool</strain>
    </source>
</reference>
<evidence type="ECO:0000313" key="4">
    <source>
        <dbReference type="Proteomes" id="UP000682892"/>
    </source>
</evidence>
<feature type="compositionally biased region" description="Basic residues" evidence="1">
    <location>
        <begin position="2118"/>
        <end position="2127"/>
    </location>
</feature>
<feature type="region of interest" description="Disordered" evidence="1">
    <location>
        <begin position="767"/>
        <end position="790"/>
    </location>
</feature>
<dbReference type="PROSITE" id="PS01095">
    <property type="entry name" value="GH18_1"/>
    <property type="match status" value="1"/>
</dbReference>
<feature type="region of interest" description="Disordered" evidence="1">
    <location>
        <begin position="936"/>
        <end position="1055"/>
    </location>
</feature>
<feature type="compositionally biased region" description="Low complexity" evidence="1">
    <location>
        <begin position="569"/>
        <end position="579"/>
    </location>
</feature>
<dbReference type="Pfam" id="PF13820">
    <property type="entry name" value="NCOA6_TRADD-N"/>
    <property type="match status" value="1"/>
</dbReference>
<dbReference type="EMBL" id="CH477570">
    <property type="protein sequence ID" value="EAT38891.1"/>
    <property type="molecule type" value="Genomic_DNA"/>
</dbReference>
<feature type="compositionally biased region" description="Polar residues" evidence="1">
    <location>
        <begin position="959"/>
        <end position="991"/>
    </location>
</feature>
<feature type="compositionally biased region" description="Basic and acidic residues" evidence="1">
    <location>
        <begin position="1778"/>
        <end position="1792"/>
    </location>
</feature>
<dbReference type="InterPro" id="IPR032715">
    <property type="entry name" value="NCOA6_TRADD-N"/>
</dbReference>
<feature type="region of interest" description="Disordered" evidence="1">
    <location>
        <begin position="1975"/>
        <end position="1994"/>
    </location>
</feature>
<reference evidence="3" key="3">
    <citation type="submission" date="2012-09" db="EMBL/GenBank/DDBJ databases">
        <authorList>
            <consortium name="VectorBase"/>
        </authorList>
    </citation>
    <scope>NUCLEOTIDE SEQUENCE</scope>
    <source>
        <strain evidence="3">Liverpool</strain>
    </source>
</reference>
<feature type="region of interest" description="Disordered" evidence="1">
    <location>
        <begin position="149"/>
        <end position="188"/>
    </location>
</feature>
<feature type="compositionally biased region" description="Low complexity" evidence="1">
    <location>
        <begin position="592"/>
        <end position="603"/>
    </location>
</feature>
<dbReference type="GO" id="GO:0045944">
    <property type="term" value="P:positive regulation of transcription by RNA polymerase II"/>
    <property type="evidence" value="ECO:0007669"/>
    <property type="project" value="TreeGrafter"/>
</dbReference>
<sequence>MAADSDGDQQSSSNNISSTLKAVVICEGNLHDPDFQSRLDCLVAKLTSLVDEPADNGKLKVDKVEPWNSVRVTLSIPKEAAVKLRKLAAEGNSALRALGILSVQLEGDTVLSLRLVGQEIVLRTDNSTTAGPSSGSSASSGLGELTRILSQQQQQQQHTQLQQGHQPSLPQDAVAGPSKATPPMQPKPIASVATTTATMVNGPLAAEGTVFKSPNTICPMDGKLPAHVPNVVESNEYPFESMTQARVIQRRENTLGMGPTAGPSGTVKSSLLPGGSHFVAPNPPPPPPPPSYQTAIATVKSGPSTGSVGTTGTVGNVAMTSPLLVNLLQNESAISQIAAAGAPKPAPIVKQELIATSGKGSSTMKASGVTGIASNSTVVNAINDNEHSVNDSGHQKTSCIVTNNNNPVNPVSANSGCATITVAQTISTTVTSNSVVNPQQTILVNNSNTGVMPMTTGAVVTGPTISANANLSITTNSSNINNTASNNQNVLNVSPSLVTPPMSVPSSHKNVSVQQQQQQQQQQPRFNLGPSGATVVRPSTQQPVRPQLAGAGIVHQQQELHRPPPPSQPQQTHSQLSLSRFPIQQQNVSFRQPSAPQTSQQQPFNPRWTAPAHSMDSATNSSYQEFTRYQMQYNLSQQQLVKHPQSGATGGDLLGLPDLPDLGKNDLDSLLPTLNSADLEGALLDGLDLDLEQPLTSAGTLAKTERRWKQQFLINPLTGDLEETQVEETEENDEDAMKNFPEFHSEMSNSLYSDDDTSCSTGFSKFTSDVSDTERSNTMDGASSSVITNPTSGVISASLGKLGKPVKLKKDKLKDGTKSSVKNKEKKPREKKSSSLKQVKTKAKIVASESGGESPGSQEKIKLRLKLEKSEAISVSLVHSNPMISGVGSSGLTSSKKVQSSQVLGGTPGTLSGMGSVSNPTGVNIGSTLLQTSLSSSSLSSSSSSVPVGSVTPQPLHHSLSQPALGSSFAGTNNSAGISSGSSPNLQTQSPAGEELRVPPLHISLRGKNSVVIKNSKKDRKKSQSGGEEDSDGNNFQLSRKSSIKRSSHSTDSRLTVVMTSDASIRLKLDESASSIVSGPSSMPSSPNRHNHNSIGNSGNSSAVSTLAAVAGLKVKSNKPEDLNQSLTPNELLSSDHHHKRSAPDLVLSPNGMMCPEKKRRLSTGPNANQQHNEESSMSASHSSSNAATSINEINEIYETLISSTASGPIGSTNVGTLPHSSLLAAATSSAKNLKSSSTNNSINNSAFGKCISNNKNTVKPAQSSPTTSSVSSPGALAAASNTKSSTQSSKQPSSSPSAETAKSGKPPGKSDSDVATGDTDGKDNESNKTNSNTATTTSGTEVSINQRINNTHLHHHNRPPEKAGDSPAISLEQSLNQQQPPTIASASGHLLTQGVRGSPGSQAQGEDSGIESMDALSEKSPHQLSHSPQGNEPNKLLRMDSPKDKSLPVVESKESSKHDSSGNNNNNSHTNLDEYIQIEAELAKMEGMNDIAITERTAKLNGDHTTLMKPKQQELDLLGHAALLKYDGANLSKILDDIDDDELVMSDDAAVKGKSIEVSSSENSTPMQQDSKTSVVKGEEAEDWLADTGNKQQQQQQQQQKGEANVILTSNSNNNLTDKTEIKLDTTQLVLEDCCSNKEVLSLKSECDSKIVECKAVIKNDPEEAIVSNIKEEQSCNKNSTNHSSNDSSSSNSMKSKPVITPEADEKPKPVEVAAPIVKKEVVADGAAAVVEPKPRHEQPPLYSYSSEKARERRSAANCTTSNQSPAPVVEIIDLDDSGKSAELEAPHEPDQPQQQQQQNKEIHSPLSIDIPLHPDSAEHRIRTRASSKLESPLEPPRQSPSIDSPAAERLKNTLKQATIVSNTPTPTAAASGDRLSPKTLPKTGKRKRQGSESSTQSCVSDDILPSRTKKPRKAAAAAVAVTERQKKNVAVRSAQQRRTATETPPTPNTQATPATVAAVEDSSDSDEPLIEIAGASSGSSSTAASGSLDKEKVLRNHKASAGLKTGGTSQNNSSPASHNSGGSSSSTNSHKSNAHSSRSAAAHNAPAVPSSTNASAATSSDEKISTRRSNRMTTSTLSTAAMNSKAKANATHNTSAAASGNAENHRDSTHHQNAVGHHKNNHANHQHTSGGSGSKGIAIAADGKGTGSGASGSATAMNDASSTPVSEVRRKTRSAGLETITEGRRRRVSRDTESNCNETVPGGRRRSIRQLYDSHQRQKRRFLYSHFFEQSDDELDGEDNSSSELEEHNNNLVVDVIGGESDIVEDENSKESSICDDPLFSEEVDPLSTSGSEQVLIGTAEDVSSNGRRAVVEAQFNGRTTRSKHSATTGGADEEDKDSYASEIILTTNSDCSLDEFVSSDDDSNLEISVVTISLY</sequence>
<dbReference type="GO" id="GO:0003713">
    <property type="term" value="F:transcription coactivator activity"/>
    <property type="evidence" value="ECO:0007669"/>
    <property type="project" value="InterPro"/>
</dbReference>
<feature type="compositionally biased region" description="Polar residues" evidence="1">
    <location>
        <begin position="1372"/>
        <end position="1386"/>
    </location>
</feature>
<accession>Q16WC7</accession>
<feature type="region of interest" description="Disordered" evidence="1">
    <location>
        <begin position="884"/>
        <end position="923"/>
    </location>
</feature>
<feature type="compositionally biased region" description="Polar residues" evidence="1">
    <location>
        <begin position="1123"/>
        <end position="1133"/>
    </location>
</feature>
<feature type="region of interest" description="Disordered" evidence="1">
    <location>
        <begin position="2319"/>
        <end position="2341"/>
    </location>
</feature>
<feature type="compositionally biased region" description="Low complexity" evidence="1">
    <location>
        <begin position="2013"/>
        <end position="2061"/>
    </location>
</feature>
<feature type="region of interest" description="Disordered" evidence="1">
    <location>
        <begin position="806"/>
        <end position="861"/>
    </location>
</feature>
<evidence type="ECO:0000313" key="3">
    <source>
        <dbReference type="EMBL" id="EAT38891.1"/>
    </source>
</evidence>
<dbReference type="InterPro" id="IPR026638">
    <property type="entry name" value="NCOA6"/>
</dbReference>
<feature type="region of interest" description="Disordered" evidence="1">
    <location>
        <begin position="1073"/>
        <end position="1101"/>
    </location>
</feature>
<proteinExistence type="predicted"/>
<feature type="region of interest" description="Disordered" evidence="1">
    <location>
        <begin position="484"/>
        <end position="542"/>
    </location>
</feature>
<feature type="compositionally biased region" description="Low complexity" evidence="1">
    <location>
        <begin position="1234"/>
        <end position="1247"/>
    </location>
</feature>
<feature type="compositionally biased region" description="Low complexity" evidence="1">
    <location>
        <begin position="848"/>
        <end position="858"/>
    </location>
</feature>
<feature type="compositionally biased region" description="Polar residues" evidence="1">
    <location>
        <begin position="504"/>
        <end position="513"/>
    </location>
</feature>
<dbReference type="GO" id="GO:0005667">
    <property type="term" value="C:transcription regulator complex"/>
    <property type="evidence" value="ECO:0007669"/>
    <property type="project" value="TreeGrafter"/>
</dbReference>
<feature type="region of interest" description="Disordered" evidence="1">
    <location>
        <begin position="1555"/>
        <end position="1581"/>
    </location>
</feature>
<feature type="compositionally biased region" description="Low complexity" evidence="1">
    <location>
        <begin position="1975"/>
        <end position="1989"/>
    </location>
</feature>
<feature type="compositionally biased region" description="Basic and acidic residues" evidence="1">
    <location>
        <begin position="1436"/>
        <end position="1461"/>
    </location>
</feature>
<dbReference type="GO" id="GO:0035097">
    <property type="term" value="C:histone methyltransferase complex"/>
    <property type="evidence" value="ECO:0007669"/>
    <property type="project" value="TreeGrafter"/>
</dbReference>
<dbReference type="PhylomeDB" id="Q16WC7"/>
<feature type="region of interest" description="Disordered" evidence="1">
    <location>
        <begin position="1730"/>
        <end position="1970"/>
    </location>
</feature>
<dbReference type="VEuPathDB" id="VectorBase:AAEL009265"/>
<feature type="region of interest" description="Disordered" evidence="1">
    <location>
        <begin position="1116"/>
        <end position="1187"/>
    </location>
</feature>
<dbReference type="STRING" id="7159.Q16WC7"/>
<feature type="region of interest" description="Disordered" evidence="1">
    <location>
        <begin position="555"/>
        <end position="620"/>
    </location>
</feature>
<feature type="region of interest" description="Disordered" evidence="1">
    <location>
        <begin position="2003"/>
        <end position="2206"/>
    </location>
</feature>
<evidence type="ECO:0000256" key="1">
    <source>
        <dbReference type="SAM" id="MobiDB-lite"/>
    </source>
</evidence>
<dbReference type="Proteomes" id="UP000682892">
    <property type="component" value="Chromosome 3"/>
</dbReference>